<dbReference type="CDD" id="cd03024">
    <property type="entry name" value="DsbA_FrnE"/>
    <property type="match status" value="1"/>
</dbReference>
<gene>
    <name evidence="2" type="ORF">FC43_GL000772</name>
</gene>
<dbReference type="EMBL" id="AZFK01000086">
    <property type="protein sequence ID" value="KRL87872.1"/>
    <property type="molecule type" value="Genomic_DNA"/>
</dbReference>
<comment type="caution">
    <text evidence="2">The sequence shown here is derived from an EMBL/GenBank/DDBJ whole genome shotgun (WGS) entry which is preliminary data.</text>
</comment>
<dbReference type="GO" id="GO:0016491">
    <property type="term" value="F:oxidoreductase activity"/>
    <property type="evidence" value="ECO:0007669"/>
    <property type="project" value="InterPro"/>
</dbReference>
<protein>
    <submittedName>
        <fullName evidence="2">Protein-disulfide isomerase</fullName>
    </submittedName>
</protein>
<dbReference type="PANTHER" id="PTHR13887">
    <property type="entry name" value="GLUTATHIONE S-TRANSFERASE KAPPA"/>
    <property type="match status" value="1"/>
</dbReference>
<sequence length="222" mass="23965">MEEKLMEIMYWSDIACPFCYIGATRLKRALTQLGLADTTPLDFKAYQLDPTLKATSDVKMAAHFAQAHGMTAEQASQRLAQIELAAAPDGLDLDYANAIPVNTMTAHRLIKYAKAAATPAQVDDLIQRLYQAYFSEGKSVADHAVLQAIAAAVGLEAEAVAAVLDSDQYADEVQADIHAAANLGIRGVPFFVINQKYAISGAQPYEAFVAALKKVQAEEEAK</sequence>
<keyword evidence="2" id="KW-0413">Isomerase</keyword>
<accession>A0A0R1U3K3</accession>
<dbReference type="GO" id="GO:0016853">
    <property type="term" value="F:isomerase activity"/>
    <property type="evidence" value="ECO:0007669"/>
    <property type="project" value="UniProtKB-KW"/>
</dbReference>
<organism evidence="2 3">
    <name type="scientific">Limosilactobacillus ingluviei DSM 15946</name>
    <dbReference type="NCBI Taxonomy" id="1423760"/>
    <lineage>
        <taxon>Bacteria</taxon>
        <taxon>Bacillati</taxon>
        <taxon>Bacillota</taxon>
        <taxon>Bacilli</taxon>
        <taxon>Lactobacillales</taxon>
        <taxon>Lactobacillaceae</taxon>
        <taxon>Limosilactobacillus</taxon>
    </lineage>
</organism>
<feature type="domain" description="DSBA-like thioredoxin" evidence="1">
    <location>
        <begin position="8"/>
        <end position="213"/>
    </location>
</feature>
<evidence type="ECO:0000313" key="2">
    <source>
        <dbReference type="EMBL" id="KRL87872.1"/>
    </source>
</evidence>
<proteinExistence type="predicted"/>
<dbReference type="SUPFAM" id="SSF52833">
    <property type="entry name" value="Thioredoxin-like"/>
    <property type="match status" value="1"/>
</dbReference>
<dbReference type="AlphaFoldDB" id="A0A0R1U3K3"/>
<name>A0A0R1U3K3_9LACO</name>
<evidence type="ECO:0000259" key="1">
    <source>
        <dbReference type="Pfam" id="PF01323"/>
    </source>
</evidence>
<evidence type="ECO:0000313" key="3">
    <source>
        <dbReference type="Proteomes" id="UP000050816"/>
    </source>
</evidence>
<reference evidence="2 3" key="1">
    <citation type="journal article" date="2015" name="Genome Announc.">
        <title>Expanding the biotechnology potential of lactobacilli through comparative genomics of 213 strains and associated genera.</title>
        <authorList>
            <person name="Sun Z."/>
            <person name="Harris H.M."/>
            <person name="McCann A."/>
            <person name="Guo C."/>
            <person name="Argimon S."/>
            <person name="Zhang W."/>
            <person name="Yang X."/>
            <person name="Jeffery I.B."/>
            <person name="Cooney J.C."/>
            <person name="Kagawa T.F."/>
            <person name="Liu W."/>
            <person name="Song Y."/>
            <person name="Salvetti E."/>
            <person name="Wrobel A."/>
            <person name="Rasinkangas P."/>
            <person name="Parkhill J."/>
            <person name="Rea M.C."/>
            <person name="O'Sullivan O."/>
            <person name="Ritari J."/>
            <person name="Douillard F.P."/>
            <person name="Paul Ross R."/>
            <person name="Yang R."/>
            <person name="Briner A.E."/>
            <person name="Felis G.E."/>
            <person name="de Vos W.M."/>
            <person name="Barrangou R."/>
            <person name="Klaenhammer T.R."/>
            <person name="Caufield P.W."/>
            <person name="Cui Y."/>
            <person name="Zhang H."/>
            <person name="O'Toole P.W."/>
        </authorList>
    </citation>
    <scope>NUCLEOTIDE SEQUENCE [LARGE SCALE GENOMIC DNA]</scope>
    <source>
        <strain evidence="2 3">DSM 15946</strain>
    </source>
</reference>
<dbReference type="InterPro" id="IPR036249">
    <property type="entry name" value="Thioredoxin-like_sf"/>
</dbReference>
<dbReference type="PANTHER" id="PTHR13887:SF41">
    <property type="entry name" value="THIOREDOXIN SUPERFAMILY PROTEIN"/>
    <property type="match status" value="1"/>
</dbReference>
<dbReference type="Proteomes" id="UP000050816">
    <property type="component" value="Unassembled WGS sequence"/>
</dbReference>
<dbReference type="PATRIC" id="fig|1423760.3.peg.793"/>
<dbReference type="Pfam" id="PF01323">
    <property type="entry name" value="DSBA"/>
    <property type="match status" value="1"/>
</dbReference>
<dbReference type="Gene3D" id="3.40.30.10">
    <property type="entry name" value="Glutaredoxin"/>
    <property type="match status" value="1"/>
</dbReference>
<dbReference type="InterPro" id="IPR001853">
    <property type="entry name" value="DSBA-like_thioredoxin_dom"/>
</dbReference>